<evidence type="ECO:0000313" key="1">
    <source>
        <dbReference type="EMBL" id="GAX61081.1"/>
    </source>
</evidence>
<protein>
    <submittedName>
        <fullName evidence="1">Alanine-alpha-ketoisovalerate aminotransferase</fullName>
    </submittedName>
</protein>
<keyword evidence="1" id="KW-0032">Aminotransferase</keyword>
<gene>
    <name evidence="1" type="ORF">SCALIN_C17_0115</name>
</gene>
<proteinExistence type="predicted"/>
<dbReference type="Proteomes" id="UP000218542">
    <property type="component" value="Unassembled WGS sequence"/>
</dbReference>
<name>A0A286TZ40_9BACT</name>
<comment type="caution">
    <text evidence="1">The sequence shown here is derived from an EMBL/GenBank/DDBJ whole genome shotgun (WGS) entry which is preliminary data.</text>
</comment>
<keyword evidence="1" id="KW-0808">Transferase</keyword>
<dbReference type="GO" id="GO:0008483">
    <property type="term" value="F:transaminase activity"/>
    <property type="evidence" value="ECO:0007669"/>
    <property type="project" value="UniProtKB-KW"/>
</dbReference>
<keyword evidence="2" id="KW-1185">Reference proteome</keyword>
<accession>A0A286TZ40</accession>
<dbReference type="AlphaFoldDB" id="A0A286TZ40"/>
<reference evidence="2" key="1">
    <citation type="journal article" date="2017" name="Environ. Microbiol. Rep.">
        <title>Genetic Diversity of Marine Anaerobic Ammonium-Oxidizing Bacteria as Revealed by Genomic and Proteomic Analyses of 'Candidatus Scalindua japonica'.</title>
        <authorList>
            <person name="Oshiki M."/>
            <person name="Mizuto K."/>
            <person name="Kimura Z."/>
            <person name="Kindaichi T."/>
            <person name="Satoh H."/>
            <person name="Okabe S."/>
        </authorList>
    </citation>
    <scope>NUCLEOTIDE SEQUENCE [LARGE SCALE GENOMIC DNA]</scope>
    <source>
        <strain evidence="2">husup-a2</strain>
    </source>
</reference>
<sequence>MNGTATMDAIIICEGDITFNGNSDIIGGIIHYGGVINGNGNPTAVTVENDYFRDLSTSMPIITVQSLSEAVAAN</sequence>
<dbReference type="EMBL" id="BAOS01000017">
    <property type="protein sequence ID" value="GAX61081.1"/>
    <property type="molecule type" value="Genomic_DNA"/>
</dbReference>
<evidence type="ECO:0000313" key="2">
    <source>
        <dbReference type="Proteomes" id="UP000218542"/>
    </source>
</evidence>
<organism evidence="1 2">
    <name type="scientific">Candidatus Scalindua japonica</name>
    <dbReference type="NCBI Taxonomy" id="1284222"/>
    <lineage>
        <taxon>Bacteria</taxon>
        <taxon>Pseudomonadati</taxon>
        <taxon>Planctomycetota</taxon>
        <taxon>Candidatus Brocadiia</taxon>
        <taxon>Candidatus Brocadiales</taxon>
        <taxon>Candidatus Scalinduaceae</taxon>
        <taxon>Candidatus Scalindua</taxon>
    </lineage>
</organism>